<name>A0A5Q2FL48_9ACTN</name>
<keyword evidence="1" id="KW-1133">Transmembrane helix</keyword>
<accession>A0A5Q2FL48</accession>
<dbReference type="AlphaFoldDB" id="A0A5Q2FL48"/>
<reference evidence="2 3" key="1">
    <citation type="submission" date="2019-10" db="EMBL/GenBank/DDBJ databases">
        <title>Genomic analysis of Raineyella sp. CBA3103.</title>
        <authorList>
            <person name="Roh S.W."/>
        </authorList>
    </citation>
    <scope>NUCLEOTIDE SEQUENCE [LARGE SCALE GENOMIC DNA]</scope>
    <source>
        <strain evidence="2 3">CBA3103</strain>
    </source>
</reference>
<dbReference type="EMBL" id="CP045725">
    <property type="protein sequence ID" value="QGF25076.1"/>
    <property type="molecule type" value="Genomic_DNA"/>
</dbReference>
<evidence type="ECO:0000256" key="1">
    <source>
        <dbReference type="SAM" id="Phobius"/>
    </source>
</evidence>
<keyword evidence="1" id="KW-0472">Membrane</keyword>
<evidence type="ECO:0000313" key="2">
    <source>
        <dbReference type="EMBL" id="QGF25076.1"/>
    </source>
</evidence>
<gene>
    <name evidence="2" type="ORF">Rai3103_04295</name>
</gene>
<keyword evidence="1" id="KW-0812">Transmembrane</keyword>
<keyword evidence="3" id="KW-1185">Reference proteome</keyword>
<dbReference type="Proteomes" id="UP000386847">
    <property type="component" value="Chromosome"/>
</dbReference>
<feature type="transmembrane region" description="Helical" evidence="1">
    <location>
        <begin position="21"/>
        <end position="49"/>
    </location>
</feature>
<sequence length="101" mass="10906">MPSEGRAREDRPTEARGRKHVAGLFDIRNVIGLLLGIYGLILLFMGIFGDKSLDRTGGVNANLWAAIVLLIVSAVMLLWARFRPTYVPEGAAEEAGGEPAV</sequence>
<evidence type="ECO:0000313" key="3">
    <source>
        <dbReference type="Proteomes" id="UP000386847"/>
    </source>
</evidence>
<dbReference type="KEGG" id="rain:Rai3103_04295"/>
<feature type="transmembrane region" description="Helical" evidence="1">
    <location>
        <begin position="61"/>
        <end position="80"/>
    </location>
</feature>
<protein>
    <submittedName>
        <fullName evidence="2">Uncharacterized protein</fullName>
    </submittedName>
</protein>
<proteinExistence type="predicted"/>
<organism evidence="2 3">
    <name type="scientific">Raineyella fluvialis</name>
    <dbReference type="NCBI Taxonomy" id="2662261"/>
    <lineage>
        <taxon>Bacteria</taxon>
        <taxon>Bacillati</taxon>
        <taxon>Actinomycetota</taxon>
        <taxon>Actinomycetes</taxon>
        <taxon>Propionibacteriales</taxon>
        <taxon>Propionibacteriaceae</taxon>
        <taxon>Raineyella</taxon>
    </lineage>
</organism>